<dbReference type="Gene3D" id="1.20.190.50">
    <property type="match status" value="1"/>
</dbReference>
<dbReference type="Proteomes" id="UP000187013">
    <property type="component" value="Unassembled WGS sequence"/>
</dbReference>
<comment type="caution">
    <text evidence="8">The sequence shown here is derived from an EMBL/GenBank/DDBJ whole genome shotgun (WGS) entry which is preliminary data.</text>
</comment>
<evidence type="ECO:0000256" key="2">
    <source>
        <dbReference type="ARBA" id="ARBA00022816"/>
    </source>
</evidence>
<dbReference type="GO" id="GO:0006406">
    <property type="term" value="P:mRNA export from nucleus"/>
    <property type="evidence" value="ECO:0007669"/>
    <property type="project" value="TreeGrafter"/>
</dbReference>
<accession>A0A1Q2ZT56</accession>
<name>A0A1Q2ZT56_ZYGRO</name>
<comment type="subunit">
    <text evidence="7">Part of the nuclear pore complex (NPC).</text>
</comment>
<evidence type="ECO:0000313" key="9">
    <source>
        <dbReference type="Proteomes" id="UP000187013"/>
    </source>
</evidence>
<dbReference type="GO" id="GO:0006606">
    <property type="term" value="P:protein import into nucleus"/>
    <property type="evidence" value="ECO:0007669"/>
    <property type="project" value="TreeGrafter"/>
</dbReference>
<dbReference type="GO" id="GO:0017056">
    <property type="term" value="F:structural constituent of nuclear pore"/>
    <property type="evidence" value="ECO:0007669"/>
    <property type="project" value="UniProtKB-UniRule"/>
</dbReference>
<keyword evidence="3" id="KW-0653">Protein transport</keyword>
<dbReference type="Pfam" id="PF04121">
    <property type="entry name" value="Nup84_Nup100"/>
    <property type="match status" value="1"/>
</dbReference>
<sequence length="727" mass="83808">MGMEVDEDDLRECYIKFGEALKDFKSVELSSTNPPDPFNILRDFRSIAGSAALKSLEKKDSNKEGSDWELEAKLWHLLELLGSYRTSDINPDEMTTYSYNSNAVFEKKLLQEDRNLYQIWIIIVWIQNNMNPRLTESLPTSKWSNSIISGGLKSCDLDFPLRDLEADINVKDKLEDHAFYKYVYHLLLAGKVDSAIEECRLTENLTLSMILCGMQEYLDPVRDTQIQNEFETQQGVKKHALWRRTVYSLSMDSRLDQYERAIYSFLAGTIPQDDVINDSNWDSDLLLHLNQILQIEIENYLFAKGKLTTDELIIPLPSKPQGLQNVLDLVSSKHVEESEHPIRILIGAVILDTLSLVLHSSVEMLLDFVKGGSTDNYLAEKPYLLRIVTHISLFLSILEPQDEVSSNDRSKLITAYISVLKFHGLYDIIPIYVKFLDEQAALEAYSFILSTLEDHEVRRKQLEVANFLQLPIPNILRRTTQRIFNETEGDYTPQGEILVTFDVEAVDRHLISGVEWLLEGKLYVEAVESIVALSRRFLINGRIKALEYFMDRNQLNDVLKSYEFAKISQRDSEHEKDYAVAEILEYQYLVEGLKKYQEWQKTVKLMDLESNVPTVIAKFQEFSKFTYKLIKNFLVDLSEDGSNPDGDVFYEIRSLYTPYLIIELHKGLVEASKLLKISMFIKEALEITNLVANETDKIYLLFQTSGKLEEYLQLVAYTAILSGSDYK</sequence>
<dbReference type="GO" id="GO:0031080">
    <property type="term" value="C:nuclear pore outer ring"/>
    <property type="evidence" value="ECO:0007669"/>
    <property type="project" value="TreeGrafter"/>
</dbReference>
<evidence type="ECO:0000256" key="3">
    <source>
        <dbReference type="ARBA" id="ARBA00022927"/>
    </source>
</evidence>
<dbReference type="AlphaFoldDB" id="A0A1Q2ZT56"/>
<organism evidence="8 9">
    <name type="scientific">Zygosaccharomyces rouxii</name>
    <dbReference type="NCBI Taxonomy" id="4956"/>
    <lineage>
        <taxon>Eukaryota</taxon>
        <taxon>Fungi</taxon>
        <taxon>Dikarya</taxon>
        <taxon>Ascomycota</taxon>
        <taxon>Saccharomycotina</taxon>
        <taxon>Saccharomycetes</taxon>
        <taxon>Saccharomycetales</taxon>
        <taxon>Saccharomycetaceae</taxon>
        <taxon>Zygosaccharomyces</taxon>
    </lineage>
</organism>
<dbReference type="PANTHER" id="PTHR13003">
    <property type="entry name" value="NUP107-RELATED"/>
    <property type="match status" value="1"/>
</dbReference>
<evidence type="ECO:0000256" key="5">
    <source>
        <dbReference type="ARBA" id="ARBA00023132"/>
    </source>
</evidence>
<keyword evidence="5 7" id="KW-0906">Nuclear pore complex</keyword>
<dbReference type="GO" id="GO:0000973">
    <property type="term" value="P:post-transcriptional tethering of RNA polymerase II gene DNA at nuclear periphery"/>
    <property type="evidence" value="ECO:0007669"/>
    <property type="project" value="TreeGrafter"/>
</dbReference>
<comment type="subcellular location">
    <subcellularLocation>
        <location evidence="7">Nucleus</location>
        <location evidence="7">Nuclear pore complex</location>
    </subcellularLocation>
    <subcellularLocation>
        <location evidence="7">Nucleus membrane</location>
    </subcellularLocation>
</comment>
<dbReference type="Gene3D" id="1.10.3450.20">
    <property type="match status" value="1"/>
</dbReference>
<proteinExistence type="inferred from homology"/>
<reference evidence="8 9" key="1">
    <citation type="submission" date="2016-08" db="EMBL/GenBank/DDBJ databases">
        <title>Draft genome sequence of allopolyploid Zygosaccharomyces rouxii.</title>
        <authorList>
            <person name="Watanabe J."/>
            <person name="Uehara K."/>
            <person name="Mogi Y."/>
            <person name="Tsukioka Y."/>
        </authorList>
    </citation>
    <scope>NUCLEOTIDE SEQUENCE [LARGE SCALE GENOMIC DNA]</scope>
    <source>
        <strain evidence="8 9">NBRC 110957</strain>
    </source>
</reference>
<dbReference type="PANTHER" id="PTHR13003:SF2">
    <property type="entry name" value="NUCLEAR PORE COMPLEX PROTEIN NUP107"/>
    <property type="match status" value="1"/>
</dbReference>
<evidence type="ECO:0000313" key="8">
    <source>
        <dbReference type="EMBL" id="GAV46528.1"/>
    </source>
</evidence>
<keyword evidence="4 7" id="KW-0811">Translocation</keyword>
<dbReference type="GO" id="GO:0031965">
    <property type="term" value="C:nuclear membrane"/>
    <property type="evidence" value="ECO:0007669"/>
    <property type="project" value="UniProtKB-SubCell"/>
</dbReference>
<comment type="function">
    <text evidence="7">Functions as a component of the nuclear pore complex (NPC).</text>
</comment>
<protein>
    <recommendedName>
        <fullName evidence="7">Nuclear pore complex protein</fullName>
    </recommendedName>
</protein>
<evidence type="ECO:0000256" key="6">
    <source>
        <dbReference type="ARBA" id="ARBA00023242"/>
    </source>
</evidence>
<dbReference type="eggNOG" id="KOG1964">
    <property type="taxonomic scope" value="Eukaryota"/>
</dbReference>
<keyword evidence="2" id="KW-0509">mRNA transport</keyword>
<evidence type="ECO:0000256" key="1">
    <source>
        <dbReference type="ARBA" id="ARBA00022448"/>
    </source>
</evidence>
<dbReference type="InterPro" id="IPR007252">
    <property type="entry name" value="Nup84/Nup107"/>
</dbReference>
<dbReference type="OrthoDB" id="3098at2759"/>
<keyword evidence="1 7" id="KW-0813">Transport</keyword>
<keyword evidence="6 7" id="KW-0539">Nucleus</keyword>
<dbReference type="EMBL" id="BDGX01000001">
    <property type="protein sequence ID" value="GAV46528.1"/>
    <property type="molecule type" value="Genomic_DNA"/>
</dbReference>
<gene>
    <name evidence="8" type="ORF">ZYGR_0A01200</name>
</gene>
<evidence type="ECO:0000256" key="4">
    <source>
        <dbReference type="ARBA" id="ARBA00023010"/>
    </source>
</evidence>
<evidence type="ECO:0000256" key="7">
    <source>
        <dbReference type="RuleBase" id="RU365072"/>
    </source>
</evidence>
<keyword evidence="7" id="KW-0472">Membrane</keyword>
<comment type="similarity">
    <text evidence="7">Belongs to the nucleoporin Nup84/Nup107 family.</text>
</comment>